<proteinExistence type="predicted"/>
<gene>
    <name evidence="1" type="ORF">EDD34_1743</name>
</gene>
<evidence type="ECO:0008006" key="3">
    <source>
        <dbReference type="Google" id="ProtNLM"/>
    </source>
</evidence>
<sequence length="340" mass="37225">MDLYADVAAQYTEFAEYAAASASPCFEQWGHAVAADEEVLAWIAALPGIKKQPNLVFAAARFHGVEAPGPYEALRSALLDDDGTIRATILERSTQTNEAGRLAALTPVFARLAIEAGRRPLALVEAGASAGLCLYPDRWGYDWTATRTRTTRPAVPTRPAFLGPEPRLSCPVTGDLALPTALPEITWRGGLDLNPLDVRDKDQMTWLEVLVWPEHDDRRDRLRHAIEIARADPPHLEQGDILADLPLLVADASRHGEVVVFHSAVAAYLPPDDRARFDTMMRRLVADGACRWVSNEGLNVIPSVLDGAPEPPDTKTLVLAVDGRAVAWTHPHGRSMRWFG</sequence>
<keyword evidence="2" id="KW-1185">Reference proteome</keyword>
<organism evidence="1 2">
    <name type="scientific">Myceligenerans xiligouense</name>
    <dbReference type="NCBI Taxonomy" id="253184"/>
    <lineage>
        <taxon>Bacteria</taxon>
        <taxon>Bacillati</taxon>
        <taxon>Actinomycetota</taxon>
        <taxon>Actinomycetes</taxon>
        <taxon>Micrococcales</taxon>
        <taxon>Promicromonosporaceae</taxon>
        <taxon>Myceligenerans</taxon>
    </lineage>
</organism>
<name>A0A3N4YP32_9MICO</name>
<dbReference type="OrthoDB" id="8899077at2"/>
<dbReference type="AlphaFoldDB" id="A0A3N4YP32"/>
<dbReference type="EMBL" id="RKQZ01000001">
    <property type="protein sequence ID" value="RPF21124.1"/>
    <property type="molecule type" value="Genomic_DNA"/>
</dbReference>
<evidence type="ECO:0000313" key="1">
    <source>
        <dbReference type="EMBL" id="RPF21124.1"/>
    </source>
</evidence>
<protein>
    <recommendedName>
        <fullName evidence="3">DUF2332 domain-containing protein</fullName>
    </recommendedName>
</protein>
<accession>A0A3N4YP32</accession>
<dbReference type="InterPro" id="IPR011200">
    <property type="entry name" value="UCP012608"/>
</dbReference>
<reference evidence="1 2" key="1">
    <citation type="submission" date="2018-11" db="EMBL/GenBank/DDBJ databases">
        <title>Sequencing the genomes of 1000 actinobacteria strains.</title>
        <authorList>
            <person name="Klenk H.-P."/>
        </authorList>
    </citation>
    <scope>NUCLEOTIDE SEQUENCE [LARGE SCALE GENOMIC DNA]</scope>
    <source>
        <strain evidence="1 2">DSM 15700</strain>
    </source>
</reference>
<evidence type="ECO:0000313" key="2">
    <source>
        <dbReference type="Proteomes" id="UP000280501"/>
    </source>
</evidence>
<comment type="caution">
    <text evidence="1">The sequence shown here is derived from an EMBL/GenBank/DDBJ whole genome shotgun (WGS) entry which is preliminary data.</text>
</comment>
<dbReference type="Pfam" id="PF10094">
    <property type="entry name" value="DUF2332"/>
    <property type="match status" value="1"/>
</dbReference>
<dbReference type="Proteomes" id="UP000280501">
    <property type="component" value="Unassembled WGS sequence"/>
</dbReference>
<dbReference type="RefSeq" id="WP_123814199.1">
    <property type="nucleotide sequence ID" value="NZ_RKQZ01000001.1"/>
</dbReference>